<dbReference type="InterPro" id="IPR036969">
    <property type="entry name" value="Citrate_synthase_sf"/>
</dbReference>
<dbReference type="GO" id="GO:0005829">
    <property type="term" value="C:cytosol"/>
    <property type="evidence" value="ECO:0007669"/>
    <property type="project" value="TreeGrafter"/>
</dbReference>
<evidence type="ECO:0000256" key="1">
    <source>
        <dbReference type="ARBA" id="ARBA00004751"/>
    </source>
</evidence>
<dbReference type="Proteomes" id="UP000255207">
    <property type="component" value="Unassembled WGS sequence"/>
</dbReference>
<dbReference type="SUPFAM" id="SSF48256">
    <property type="entry name" value="Citrate synthase"/>
    <property type="match status" value="1"/>
</dbReference>
<dbReference type="UniPathway" id="UPA00223">
    <property type="reaction ID" value="UER00717"/>
</dbReference>
<comment type="caution">
    <text evidence="5">The sequence shown here is derived from an EMBL/GenBank/DDBJ whole genome shotgun (WGS) entry which is preliminary data.</text>
</comment>
<dbReference type="PANTHER" id="PTHR11739:SF4">
    <property type="entry name" value="CITRATE SYNTHASE, PEROXISOMAL"/>
    <property type="match status" value="1"/>
</dbReference>
<dbReference type="AlphaFoldDB" id="A0A370L650"/>
<dbReference type="Pfam" id="PF00285">
    <property type="entry name" value="Citrate_synt"/>
    <property type="match status" value="1"/>
</dbReference>
<evidence type="ECO:0000256" key="2">
    <source>
        <dbReference type="ARBA" id="ARBA00010566"/>
    </source>
</evidence>
<dbReference type="GO" id="GO:0005975">
    <property type="term" value="P:carbohydrate metabolic process"/>
    <property type="evidence" value="ECO:0007669"/>
    <property type="project" value="TreeGrafter"/>
</dbReference>
<evidence type="ECO:0000313" key="5">
    <source>
        <dbReference type="EMBL" id="RDJ24719.1"/>
    </source>
</evidence>
<protein>
    <recommendedName>
        <fullName evidence="3">citrate synthase (unknown stereospecificity)</fullName>
        <ecNumber evidence="3">2.3.3.16</ecNumber>
    </recommendedName>
</protein>
<evidence type="ECO:0000256" key="4">
    <source>
        <dbReference type="ARBA" id="ARBA00022679"/>
    </source>
</evidence>
<keyword evidence="6" id="KW-1185">Reference proteome</keyword>
<dbReference type="PRINTS" id="PR00143">
    <property type="entry name" value="CITRTSNTHASE"/>
</dbReference>
<keyword evidence="4" id="KW-0808">Transferase</keyword>
<organism evidence="5 6">
    <name type="scientific">Bosea caraganae</name>
    <dbReference type="NCBI Taxonomy" id="2763117"/>
    <lineage>
        <taxon>Bacteria</taxon>
        <taxon>Pseudomonadati</taxon>
        <taxon>Pseudomonadota</taxon>
        <taxon>Alphaproteobacteria</taxon>
        <taxon>Hyphomicrobiales</taxon>
        <taxon>Boseaceae</taxon>
        <taxon>Bosea</taxon>
    </lineage>
</organism>
<dbReference type="GO" id="GO:0006099">
    <property type="term" value="P:tricarboxylic acid cycle"/>
    <property type="evidence" value="ECO:0007669"/>
    <property type="project" value="UniProtKB-UniPathway"/>
</dbReference>
<comment type="similarity">
    <text evidence="2">Belongs to the citrate synthase family.</text>
</comment>
<reference evidence="6" key="1">
    <citation type="submission" date="2018-07" db="EMBL/GenBank/DDBJ databases">
        <authorList>
            <person name="Safronova V.I."/>
            <person name="Chirak E.R."/>
            <person name="Sazanova A.L."/>
        </authorList>
    </citation>
    <scope>NUCLEOTIDE SEQUENCE [LARGE SCALE GENOMIC DNA]</scope>
    <source>
        <strain evidence="6">RCAM04685</strain>
    </source>
</reference>
<dbReference type="InterPro" id="IPR002020">
    <property type="entry name" value="Citrate_synthase"/>
</dbReference>
<dbReference type="EC" id="2.3.3.16" evidence="3"/>
<sequence length="380" mass="40906">MSDWLTAQEVMKRLSLKPQTLYAYVSRGRIEAKGDAGDPRRSLYRAADVARLEYRKTRGRRNAAIAEDAIAWGEPVLASSITTVAQGRLWYRGQDAEILARTARLEDVARLLWACGDARFPTQFNIVGEGTGSQRMFAMIAARAASDPVIGSRAPKALYFEAAAVLDALVDAVAGRPGEGPIHERIARAWGCEAGVDLIRRALVLLADHELNASTFAVRVTASTRASLAACVLAGLSALSGPLHGGMSTRVRAFVSDTRRDGIEAAINARLELGASVPGFGHPLYPEGDPRARALLDAFALPPEYAGIQRATEAMTGELPNIDFALTALAQALHLPQDAPFQIFAAARCTGWIAHAIEQYQSGRLIRPRARYVGELPNPG</sequence>
<dbReference type="InterPro" id="IPR016143">
    <property type="entry name" value="Citrate_synth-like_sm_a-sub"/>
</dbReference>
<accession>A0A370L650</accession>
<dbReference type="OrthoDB" id="9786046at2"/>
<dbReference type="InterPro" id="IPR016142">
    <property type="entry name" value="Citrate_synth-like_lrg_a-sub"/>
</dbReference>
<dbReference type="EMBL" id="QQTP01000006">
    <property type="protein sequence ID" value="RDJ24719.1"/>
    <property type="molecule type" value="Genomic_DNA"/>
</dbReference>
<dbReference type="CDD" id="cd06102">
    <property type="entry name" value="citrate_synt_like_2"/>
    <property type="match status" value="1"/>
</dbReference>
<dbReference type="PANTHER" id="PTHR11739">
    <property type="entry name" value="CITRATE SYNTHASE"/>
    <property type="match status" value="1"/>
</dbReference>
<name>A0A370L650_9HYPH</name>
<evidence type="ECO:0000313" key="6">
    <source>
        <dbReference type="Proteomes" id="UP000255207"/>
    </source>
</evidence>
<dbReference type="Gene3D" id="1.10.230.10">
    <property type="entry name" value="Cytochrome P450-Terp, domain 2"/>
    <property type="match status" value="1"/>
</dbReference>
<dbReference type="Gene3D" id="1.10.580.10">
    <property type="entry name" value="Citrate Synthase, domain 1"/>
    <property type="match status" value="1"/>
</dbReference>
<proteinExistence type="inferred from homology"/>
<dbReference type="GO" id="GO:0036440">
    <property type="term" value="F:citrate synthase activity"/>
    <property type="evidence" value="ECO:0007669"/>
    <property type="project" value="UniProtKB-EC"/>
</dbReference>
<comment type="pathway">
    <text evidence="1">Carbohydrate metabolism; tricarboxylic acid cycle; isocitrate from oxaloacetate: step 1/2.</text>
</comment>
<dbReference type="RefSeq" id="WP_114829815.1">
    <property type="nucleotide sequence ID" value="NZ_QQTO01000033.1"/>
</dbReference>
<evidence type="ECO:0000256" key="3">
    <source>
        <dbReference type="ARBA" id="ARBA00012972"/>
    </source>
</evidence>
<gene>
    <name evidence="5" type="ORF">DWE98_13685</name>
</gene>